<evidence type="ECO:0000313" key="1">
    <source>
        <dbReference type="EMBL" id="JAD85688.1"/>
    </source>
</evidence>
<dbReference type="EMBL" id="GBRH01212207">
    <property type="protein sequence ID" value="JAD85688.1"/>
    <property type="molecule type" value="Transcribed_RNA"/>
</dbReference>
<protein>
    <submittedName>
        <fullName evidence="1">Uncharacterized protein</fullName>
    </submittedName>
</protein>
<name>A0A0A9DG85_ARUDO</name>
<dbReference type="AlphaFoldDB" id="A0A0A9DG85"/>
<proteinExistence type="predicted"/>
<reference evidence="1" key="2">
    <citation type="journal article" date="2015" name="Data Brief">
        <title>Shoot transcriptome of the giant reed, Arundo donax.</title>
        <authorList>
            <person name="Barrero R.A."/>
            <person name="Guerrero F.D."/>
            <person name="Moolhuijzen P."/>
            <person name="Goolsby J.A."/>
            <person name="Tidwell J."/>
            <person name="Bellgard S.E."/>
            <person name="Bellgard M.I."/>
        </authorList>
    </citation>
    <scope>NUCLEOTIDE SEQUENCE</scope>
    <source>
        <tissue evidence="1">Shoot tissue taken approximately 20 cm above the soil surface</tissue>
    </source>
</reference>
<accession>A0A0A9DG85</accession>
<organism evidence="1">
    <name type="scientific">Arundo donax</name>
    <name type="common">Giant reed</name>
    <name type="synonym">Donax arundinaceus</name>
    <dbReference type="NCBI Taxonomy" id="35708"/>
    <lineage>
        <taxon>Eukaryota</taxon>
        <taxon>Viridiplantae</taxon>
        <taxon>Streptophyta</taxon>
        <taxon>Embryophyta</taxon>
        <taxon>Tracheophyta</taxon>
        <taxon>Spermatophyta</taxon>
        <taxon>Magnoliopsida</taxon>
        <taxon>Liliopsida</taxon>
        <taxon>Poales</taxon>
        <taxon>Poaceae</taxon>
        <taxon>PACMAD clade</taxon>
        <taxon>Arundinoideae</taxon>
        <taxon>Arundineae</taxon>
        <taxon>Arundo</taxon>
    </lineage>
</organism>
<reference evidence="1" key="1">
    <citation type="submission" date="2014-09" db="EMBL/GenBank/DDBJ databases">
        <authorList>
            <person name="Magalhaes I.L.F."/>
            <person name="Oliveira U."/>
            <person name="Santos F.R."/>
            <person name="Vidigal T.H.D.A."/>
            <person name="Brescovit A.D."/>
            <person name="Santos A.J."/>
        </authorList>
    </citation>
    <scope>NUCLEOTIDE SEQUENCE</scope>
    <source>
        <tissue evidence="1">Shoot tissue taken approximately 20 cm above the soil surface</tissue>
    </source>
</reference>
<sequence>MHLEKASPMDTLRKCYAAFQCRKMAKIDQAMPLMTLKQATGSLKFTNSPVMMKHPLMVSRASGELQSFLILNFVR</sequence>